<reference evidence="1" key="1">
    <citation type="submission" date="2015-08" db="UniProtKB">
        <authorList>
            <consortium name="WormBaseParasite"/>
        </authorList>
    </citation>
    <scope>IDENTIFICATION</scope>
</reference>
<proteinExistence type="predicted"/>
<name>A0A0K0DSI0_STRER</name>
<sequence>MEAVVEEIGGCCSTGAESKTRQLFSFERNSAIMLITIKNPGMFFCFDLLRYNLDIVTFVVRLLFNWN</sequence>
<dbReference type="WBParaSite" id="SSTP_0000019200.1">
    <property type="protein sequence ID" value="SSTP_0000019200.1"/>
    <property type="gene ID" value="SSTP_0000019200"/>
</dbReference>
<protein>
    <submittedName>
        <fullName evidence="1">Uncharacterized protein</fullName>
    </submittedName>
</protein>
<dbReference type="AlphaFoldDB" id="A0A0K0DSI0"/>
<organism evidence="1">
    <name type="scientific">Strongyloides stercoralis</name>
    <name type="common">Threadworm</name>
    <dbReference type="NCBI Taxonomy" id="6248"/>
    <lineage>
        <taxon>Eukaryota</taxon>
        <taxon>Metazoa</taxon>
        <taxon>Ecdysozoa</taxon>
        <taxon>Nematoda</taxon>
        <taxon>Chromadorea</taxon>
        <taxon>Rhabditida</taxon>
        <taxon>Tylenchina</taxon>
        <taxon>Panagrolaimomorpha</taxon>
        <taxon>Strongyloidoidea</taxon>
        <taxon>Strongyloididae</taxon>
        <taxon>Strongyloides</taxon>
    </lineage>
</organism>
<evidence type="ECO:0000313" key="1">
    <source>
        <dbReference type="WBParaSite" id="SSTP_0000019200.1"/>
    </source>
</evidence>
<accession>A0A0K0DSI0</accession>